<keyword evidence="6" id="KW-0539">Nucleus</keyword>
<dbReference type="InterPro" id="IPR029071">
    <property type="entry name" value="Ubiquitin-like_domsf"/>
</dbReference>
<reference evidence="9 10" key="1">
    <citation type="submission" date="2023-04" db="EMBL/GenBank/DDBJ databases">
        <title>Genome of Basidiobolus ranarum AG-B5.</title>
        <authorList>
            <person name="Stajich J.E."/>
            <person name="Carter-House D."/>
            <person name="Gryganskyi A."/>
        </authorList>
    </citation>
    <scope>NUCLEOTIDE SEQUENCE [LARGE SCALE GENOMIC DNA]</scope>
    <source>
        <strain evidence="9 10">AG-B5</strain>
    </source>
</reference>
<dbReference type="EMBL" id="JASJQH010006953">
    <property type="protein sequence ID" value="KAK9722296.1"/>
    <property type="molecule type" value="Genomic_DNA"/>
</dbReference>
<evidence type="ECO:0000256" key="5">
    <source>
        <dbReference type="ARBA" id="ARBA00023187"/>
    </source>
</evidence>
<dbReference type="PANTHER" id="PTHR15316">
    <property type="entry name" value="SPLICEOSOME ASSOCIATED PROTEIN 114/SWAP SPLICING FACTOR-RELATED"/>
    <property type="match status" value="1"/>
</dbReference>
<dbReference type="SUPFAM" id="SSF54236">
    <property type="entry name" value="Ubiquitin-like"/>
    <property type="match status" value="1"/>
</dbReference>
<organism evidence="9 10">
    <name type="scientific">Basidiobolus ranarum</name>
    <dbReference type="NCBI Taxonomy" id="34480"/>
    <lineage>
        <taxon>Eukaryota</taxon>
        <taxon>Fungi</taxon>
        <taxon>Fungi incertae sedis</taxon>
        <taxon>Zoopagomycota</taxon>
        <taxon>Entomophthoromycotina</taxon>
        <taxon>Basidiobolomycetes</taxon>
        <taxon>Basidiobolales</taxon>
        <taxon>Basidiobolaceae</taxon>
        <taxon>Basidiobolus</taxon>
    </lineage>
</organism>
<dbReference type="Pfam" id="PF01805">
    <property type="entry name" value="Surp"/>
    <property type="match status" value="2"/>
</dbReference>
<evidence type="ECO:0000256" key="3">
    <source>
        <dbReference type="ARBA" id="ARBA00022728"/>
    </source>
</evidence>
<dbReference type="Pfam" id="PF12230">
    <property type="entry name" value="PRP21_like_P"/>
    <property type="match status" value="1"/>
</dbReference>
<comment type="caution">
    <text evidence="9">The sequence shown here is derived from an EMBL/GenBank/DDBJ whole genome shotgun (WGS) entry which is preliminary data.</text>
</comment>
<dbReference type="InterPro" id="IPR045146">
    <property type="entry name" value="SF3A1"/>
</dbReference>
<evidence type="ECO:0000259" key="8">
    <source>
        <dbReference type="PROSITE" id="PS50128"/>
    </source>
</evidence>
<dbReference type="InterPro" id="IPR035967">
    <property type="entry name" value="SWAP/Surp_sf"/>
</dbReference>
<keyword evidence="10" id="KW-1185">Reference proteome</keyword>
<dbReference type="Gene3D" id="3.10.20.90">
    <property type="entry name" value="Phosphatidylinositol 3-kinase Catalytic Subunit, Chain A, domain 1"/>
    <property type="match status" value="1"/>
</dbReference>
<feature type="domain" description="SURP motif" evidence="8">
    <location>
        <begin position="43"/>
        <end position="85"/>
    </location>
</feature>
<dbReference type="InterPro" id="IPR035563">
    <property type="entry name" value="SF3As1_ubi"/>
</dbReference>
<evidence type="ECO:0000259" key="7">
    <source>
        <dbReference type="PROSITE" id="PS50053"/>
    </source>
</evidence>
<dbReference type="PROSITE" id="PS50128">
    <property type="entry name" value="SURP"/>
    <property type="match status" value="2"/>
</dbReference>
<accession>A0ABR2W787</accession>
<evidence type="ECO:0000256" key="6">
    <source>
        <dbReference type="ARBA" id="ARBA00023242"/>
    </source>
</evidence>
<proteinExistence type="predicted"/>
<keyword evidence="2" id="KW-0507">mRNA processing</keyword>
<keyword evidence="5" id="KW-0508">mRNA splicing</keyword>
<dbReference type="InterPro" id="IPR000061">
    <property type="entry name" value="Surp"/>
</dbReference>
<dbReference type="InterPro" id="IPR000626">
    <property type="entry name" value="Ubiquitin-like_dom"/>
</dbReference>
<dbReference type="SMART" id="SM00648">
    <property type="entry name" value="SWAP"/>
    <property type="match status" value="2"/>
</dbReference>
<sequence length="704" mass="78526">MLAVADPVLTPEVATEVNGNEVEDESSQSVVGVIYPPPDVRTVVDKAASFVARNGVQFEERIREKSRAEPKFSFLNPNDPYHAYYQLKIKEFKEGKVPTQPAPKFEEEPEIIQSSPKIIPKEPAPFEFICEMPAISAQDLDILKLTAQFVARNGRQFMNALAQREQRNYQFDFLRPNHSLFNYFTKLVEQYTRVLLPPKDLNSRLKDNAENKYQVIDRVMERVEYVTYMEAEKKKAEDEEERERLAYATIDWHDFVIVETVEFLEADENMEFPPPMSLTELESMTLAQKKMASMFGPEETVEDKSGDVDMEMDDDVDMEDDDGSIVEVRPPDASGPIKVRKDYVPKALAGKSNSEATSICPLCNQAIPASELDEHVRIELLDPRWKEQKEAAEAKRKESNLLQEGTDVGRYLKNFAGFRSDMFGNEEVGIGQRVGEDAAKQKEAEKNKVIWDGHTTSINIATQRAQAGTSFEEQIANIHRSKGLIGEAEHGIGPQIPNQPGMAQQPPVAYPYGQPPMPGGIPPPPGVRPMYPGYPYSQPVYPGMPPQPVMYPGQGFPPNGPGIPPPPPMANFGRPGDEEFAEGPDSKKLKAETSLFVSADEWLSTHPGPLTLTIQTPAIPDKSEWKLTGESFTLEGLELSSLVSELKQKIADTIGMPSGRQKITTPPGKTTSNIPMKNQLSLAYYNIQNGDTLILGIKERGGRK</sequence>
<feature type="domain" description="SURP motif" evidence="8">
    <location>
        <begin position="142"/>
        <end position="184"/>
    </location>
</feature>
<evidence type="ECO:0000313" key="10">
    <source>
        <dbReference type="Proteomes" id="UP001479436"/>
    </source>
</evidence>
<dbReference type="InterPro" id="IPR022030">
    <property type="entry name" value="SF3A1_dom"/>
</dbReference>
<feature type="domain" description="Ubiquitin-like" evidence="7">
    <location>
        <begin position="637"/>
        <end position="702"/>
    </location>
</feature>
<name>A0ABR2W787_9FUNG</name>
<gene>
    <name evidence="9" type="primary">PRP21</name>
    <name evidence="9" type="ORF">K7432_002780</name>
</gene>
<dbReference type="SUPFAM" id="SSF109905">
    <property type="entry name" value="Surp module (SWAP domain)"/>
    <property type="match status" value="2"/>
</dbReference>
<dbReference type="Pfam" id="PF00240">
    <property type="entry name" value="ubiquitin"/>
    <property type="match status" value="1"/>
</dbReference>
<dbReference type="CDD" id="cd01800">
    <property type="entry name" value="Ubl_SF3a120"/>
    <property type="match status" value="1"/>
</dbReference>
<protein>
    <submittedName>
        <fullName evidence="9">SF3a splicing factor complex subunit</fullName>
    </submittedName>
</protein>
<evidence type="ECO:0000256" key="1">
    <source>
        <dbReference type="ARBA" id="ARBA00004123"/>
    </source>
</evidence>
<dbReference type="Proteomes" id="UP001479436">
    <property type="component" value="Unassembled WGS sequence"/>
</dbReference>
<keyword evidence="4" id="KW-0677">Repeat</keyword>
<evidence type="ECO:0000256" key="4">
    <source>
        <dbReference type="ARBA" id="ARBA00022737"/>
    </source>
</evidence>
<evidence type="ECO:0000313" key="9">
    <source>
        <dbReference type="EMBL" id="KAK9722296.1"/>
    </source>
</evidence>
<comment type="subcellular location">
    <subcellularLocation>
        <location evidence="1">Nucleus</location>
    </subcellularLocation>
</comment>
<dbReference type="Gene3D" id="1.10.10.790">
    <property type="entry name" value="Surp module"/>
    <property type="match status" value="2"/>
</dbReference>
<dbReference type="PROSITE" id="PS50053">
    <property type="entry name" value="UBIQUITIN_2"/>
    <property type="match status" value="1"/>
</dbReference>
<dbReference type="PANTHER" id="PTHR15316:SF1">
    <property type="entry name" value="SPLICING FACTOR 3A SUBUNIT 1"/>
    <property type="match status" value="1"/>
</dbReference>
<keyword evidence="3" id="KW-0747">Spliceosome</keyword>
<dbReference type="SMART" id="SM00213">
    <property type="entry name" value="UBQ"/>
    <property type="match status" value="1"/>
</dbReference>
<evidence type="ECO:0000256" key="2">
    <source>
        <dbReference type="ARBA" id="ARBA00022664"/>
    </source>
</evidence>